<dbReference type="PANTHER" id="PTHR14413:SF16">
    <property type="entry name" value="LARGE RIBOSOMAL SUBUNIT PROTEIN BL17M"/>
    <property type="match status" value="1"/>
</dbReference>
<protein>
    <recommendedName>
        <fullName evidence="4 6">50S ribosomal protein L17</fullName>
    </recommendedName>
</protein>
<accession>A0A937XI19</accession>
<reference evidence="8" key="1">
    <citation type="submission" date="2019-03" db="EMBL/GenBank/DDBJ databases">
        <title>Lake Tanganyika Metagenome-Assembled Genomes (MAGs).</title>
        <authorList>
            <person name="Tran P."/>
        </authorList>
    </citation>
    <scope>NUCLEOTIDE SEQUENCE</scope>
    <source>
        <strain evidence="8">K_DeepCast_150m_m2_040</strain>
    </source>
</reference>
<keyword evidence="3 5" id="KW-0687">Ribonucleoprotein</keyword>
<proteinExistence type="inferred from homology"/>
<evidence type="ECO:0000256" key="3">
    <source>
        <dbReference type="ARBA" id="ARBA00023274"/>
    </source>
</evidence>
<dbReference type="GO" id="GO:0022625">
    <property type="term" value="C:cytosolic large ribosomal subunit"/>
    <property type="evidence" value="ECO:0007669"/>
    <property type="project" value="TreeGrafter"/>
</dbReference>
<comment type="caution">
    <text evidence="8">The sequence shown here is derived from an EMBL/GenBank/DDBJ whole genome shotgun (WGS) entry which is preliminary data.</text>
</comment>
<dbReference type="GO" id="GO:0006412">
    <property type="term" value="P:translation"/>
    <property type="evidence" value="ECO:0007669"/>
    <property type="project" value="InterPro"/>
</dbReference>
<dbReference type="GO" id="GO:0003735">
    <property type="term" value="F:structural constituent of ribosome"/>
    <property type="evidence" value="ECO:0007669"/>
    <property type="project" value="InterPro"/>
</dbReference>
<evidence type="ECO:0000313" key="8">
    <source>
        <dbReference type="EMBL" id="MBM3332016.1"/>
    </source>
</evidence>
<evidence type="ECO:0000256" key="2">
    <source>
        <dbReference type="ARBA" id="ARBA00022980"/>
    </source>
</evidence>
<feature type="compositionally biased region" description="Basic and acidic residues" evidence="7">
    <location>
        <begin position="103"/>
        <end position="112"/>
    </location>
</feature>
<feature type="region of interest" description="Disordered" evidence="7">
    <location>
        <begin position="103"/>
        <end position="138"/>
    </location>
</feature>
<dbReference type="Gene3D" id="3.90.1030.10">
    <property type="entry name" value="Ribosomal protein L17"/>
    <property type="match status" value="1"/>
</dbReference>
<gene>
    <name evidence="8" type="ORF">FJY68_09240</name>
</gene>
<evidence type="ECO:0000256" key="4">
    <source>
        <dbReference type="ARBA" id="ARBA00035494"/>
    </source>
</evidence>
<dbReference type="AlphaFoldDB" id="A0A937XI19"/>
<dbReference type="InterPro" id="IPR036373">
    <property type="entry name" value="Ribosomal_bL17_sf"/>
</dbReference>
<evidence type="ECO:0000256" key="7">
    <source>
        <dbReference type="SAM" id="MobiDB-lite"/>
    </source>
</evidence>
<dbReference type="EMBL" id="VGIR01000055">
    <property type="protein sequence ID" value="MBM3332016.1"/>
    <property type="molecule type" value="Genomic_DNA"/>
</dbReference>
<keyword evidence="2 5" id="KW-0689">Ribosomal protein</keyword>
<dbReference type="InterPro" id="IPR000456">
    <property type="entry name" value="Ribosomal_bL17"/>
</dbReference>
<name>A0A937XI19_UNCW3</name>
<evidence type="ECO:0000313" key="9">
    <source>
        <dbReference type="Proteomes" id="UP000779900"/>
    </source>
</evidence>
<dbReference type="SUPFAM" id="SSF64263">
    <property type="entry name" value="Prokaryotic ribosomal protein L17"/>
    <property type="match status" value="1"/>
</dbReference>
<dbReference type="NCBIfam" id="TIGR00059">
    <property type="entry name" value="L17"/>
    <property type="match status" value="1"/>
</dbReference>
<evidence type="ECO:0000256" key="1">
    <source>
        <dbReference type="ARBA" id="ARBA00008777"/>
    </source>
</evidence>
<dbReference type="Pfam" id="PF01196">
    <property type="entry name" value="Ribosomal_L17"/>
    <property type="match status" value="1"/>
</dbReference>
<sequence>MRNLVTSLFEHERIRTTLPKAKECRRFADRMVTFALKNNVAARREVGRFIQDKAVLKKLFEVIGPRFAGRAGGFTRVLQLGPREGDGAEMALLELVIREERHHEKKAKEAAAKQKGGKKGKPDKKAGDKGKARDESEK</sequence>
<evidence type="ECO:0000256" key="6">
    <source>
        <dbReference type="RuleBase" id="RU000661"/>
    </source>
</evidence>
<feature type="compositionally biased region" description="Basic and acidic residues" evidence="7">
    <location>
        <begin position="123"/>
        <end position="138"/>
    </location>
</feature>
<organism evidence="8 9">
    <name type="scientific">candidate division WOR-3 bacterium</name>
    <dbReference type="NCBI Taxonomy" id="2052148"/>
    <lineage>
        <taxon>Bacteria</taxon>
        <taxon>Bacteria division WOR-3</taxon>
    </lineage>
</organism>
<dbReference type="PANTHER" id="PTHR14413">
    <property type="entry name" value="RIBOSOMAL PROTEIN L17"/>
    <property type="match status" value="1"/>
</dbReference>
<comment type="similarity">
    <text evidence="1 5">Belongs to the bacterial ribosomal protein bL17 family.</text>
</comment>
<dbReference type="Proteomes" id="UP000779900">
    <property type="component" value="Unassembled WGS sequence"/>
</dbReference>
<evidence type="ECO:0000256" key="5">
    <source>
        <dbReference type="RuleBase" id="RU000660"/>
    </source>
</evidence>